<dbReference type="Proteomes" id="UP000217289">
    <property type="component" value="Chromosome"/>
</dbReference>
<gene>
    <name evidence="2" type="ORF">MEBOL_003031</name>
</gene>
<dbReference type="Pfam" id="PF08592">
    <property type="entry name" value="Anthrone_oxy"/>
    <property type="match status" value="1"/>
</dbReference>
<feature type="transmembrane region" description="Helical" evidence="1">
    <location>
        <begin position="77"/>
        <end position="96"/>
    </location>
</feature>
<evidence type="ECO:0000313" key="2">
    <source>
        <dbReference type="EMBL" id="ATB29576.1"/>
    </source>
</evidence>
<dbReference type="RefSeq" id="WP_157774990.1">
    <property type="nucleotide sequence ID" value="NZ_CP022163.1"/>
</dbReference>
<keyword evidence="1" id="KW-1133">Transmembrane helix</keyword>
<organism evidence="2 3">
    <name type="scientific">Melittangium boletus DSM 14713</name>
    <dbReference type="NCBI Taxonomy" id="1294270"/>
    <lineage>
        <taxon>Bacteria</taxon>
        <taxon>Pseudomonadati</taxon>
        <taxon>Myxococcota</taxon>
        <taxon>Myxococcia</taxon>
        <taxon>Myxococcales</taxon>
        <taxon>Cystobacterineae</taxon>
        <taxon>Archangiaceae</taxon>
        <taxon>Melittangium</taxon>
    </lineage>
</organism>
<keyword evidence="1" id="KW-0812">Transmembrane</keyword>
<feature type="transmembrane region" description="Helical" evidence="1">
    <location>
        <begin position="133"/>
        <end position="152"/>
    </location>
</feature>
<dbReference type="AlphaFoldDB" id="A0A250IF60"/>
<proteinExistence type="predicted"/>
<accession>A0A250IF60</accession>
<protein>
    <recommendedName>
        <fullName evidence="4">DUF1772 domain-containing protein</fullName>
    </recommendedName>
</protein>
<evidence type="ECO:0000313" key="3">
    <source>
        <dbReference type="Proteomes" id="UP000217289"/>
    </source>
</evidence>
<name>A0A250IF60_9BACT</name>
<sequence length="153" mass="16699">MYSKILTLMVLASNAIFVGGLVMVAAAVVPAFRTVPAQVYIWMHQVLDRYIERYMPFTAGFTILTGLGLAFLQPGTWPRVLVLAGVLFTATVSAISQFGNVPLNKRVHAWNPEAPPPPGEIARLLASWRRLHLVRTGSSILALLSFVGATLVR</sequence>
<feature type="transmembrane region" description="Helical" evidence="1">
    <location>
        <begin position="53"/>
        <end position="71"/>
    </location>
</feature>
<keyword evidence="1" id="KW-0472">Membrane</keyword>
<evidence type="ECO:0000256" key="1">
    <source>
        <dbReference type="SAM" id="Phobius"/>
    </source>
</evidence>
<dbReference type="InterPro" id="IPR013901">
    <property type="entry name" value="Anthrone_oxy"/>
</dbReference>
<dbReference type="OrthoDB" id="5292801at2"/>
<keyword evidence="3" id="KW-1185">Reference proteome</keyword>
<dbReference type="KEGG" id="mbd:MEBOL_003031"/>
<feature type="transmembrane region" description="Helical" evidence="1">
    <location>
        <begin position="6"/>
        <end position="32"/>
    </location>
</feature>
<dbReference type="EMBL" id="CP022163">
    <property type="protein sequence ID" value="ATB29576.1"/>
    <property type="molecule type" value="Genomic_DNA"/>
</dbReference>
<evidence type="ECO:0008006" key="4">
    <source>
        <dbReference type="Google" id="ProtNLM"/>
    </source>
</evidence>
<reference evidence="2 3" key="1">
    <citation type="submission" date="2017-06" db="EMBL/GenBank/DDBJ databases">
        <authorList>
            <person name="Kim H.J."/>
            <person name="Triplett B.A."/>
        </authorList>
    </citation>
    <scope>NUCLEOTIDE SEQUENCE [LARGE SCALE GENOMIC DNA]</scope>
    <source>
        <strain evidence="2 3">DSM 14713</strain>
    </source>
</reference>